<evidence type="ECO:0000256" key="1">
    <source>
        <dbReference type="ARBA" id="ARBA00006484"/>
    </source>
</evidence>
<sequence length="248" mass="26056">MAFATHHGRVALVTGAGKGLGQAICRQLGERGAKVVAVSRNEPTETVAMLKDAGHEVLGLRADVSDPAAVAAVGAEVGKVFGRCDILVNNAGIFPNLKFQDMNFEQWREVLSINLDSLFLMTKAVLPLMKPNGWGRIVNIGSGSSWLAITGITHYAASKMGAVGFTRGLANDLGEYGITVNAVAAGAFRSPGMANNPEELLEMVAQRQAIKRVGEADDIVGTVLFLTSDDSGFVTAQTIMADGGLSRL</sequence>
<dbReference type="InterPro" id="IPR036291">
    <property type="entry name" value="NAD(P)-bd_dom_sf"/>
</dbReference>
<proteinExistence type="inferred from homology"/>
<dbReference type="PANTHER" id="PTHR42879">
    <property type="entry name" value="3-OXOACYL-(ACYL-CARRIER-PROTEIN) REDUCTASE"/>
    <property type="match status" value="1"/>
</dbReference>
<gene>
    <name evidence="3" type="ORF">NSU_0977</name>
</gene>
<reference evidence="3 4" key="1">
    <citation type="journal article" date="2012" name="J. Bacteriol.">
        <title>Genome sequence of benzo(a)pyrene-degrading bacterium Novosphingobium pentaromativorans US6-1.</title>
        <authorList>
            <person name="Luo Y.R."/>
            <person name="Kang S.G."/>
            <person name="Kim S.J."/>
            <person name="Kim M.R."/>
            <person name="Li N."/>
            <person name="Lee J.H."/>
            <person name="Kwon K.K."/>
        </authorList>
    </citation>
    <scope>NUCLEOTIDE SEQUENCE [LARGE SCALE GENOMIC DNA]</scope>
    <source>
        <strain evidence="3 4">US6-1</strain>
    </source>
</reference>
<dbReference type="PROSITE" id="PS00061">
    <property type="entry name" value="ADH_SHORT"/>
    <property type="match status" value="1"/>
</dbReference>
<name>G6E9F6_9SPHN</name>
<dbReference type="STRING" id="1088721.JI59_15240"/>
<dbReference type="AlphaFoldDB" id="G6E9F6"/>
<dbReference type="SMART" id="SM00822">
    <property type="entry name" value="PKS_KR"/>
    <property type="match status" value="1"/>
</dbReference>
<dbReference type="EMBL" id="AGFM01000010">
    <property type="protein sequence ID" value="EHJ62055.1"/>
    <property type="molecule type" value="Genomic_DNA"/>
</dbReference>
<feature type="domain" description="Ketoreductase" evidence="2">
    <location>
        <begin position="9"/>
        <end position="191"/>
    </location>
</feature>
<dbReference type="GO" id="GO:0032787">
    <property type="term" value="P:monocarboxylic acid metabolic process"/>
    <property type="evidence" value="ECO:0007669"/>
    <property type="project" value="UniProtKB-ARBA"/>
</dbReference>
<evidence type="ECO:0000313" key="4">
    <source>
        <dbReference type="Proteomes" id="UP000004030"/>
    </source>
</evidence>
<accession>G6E9F6</accession>
<dbReference type="InterPro" id="IPR020904">
    <property type="entry name" value="Sc_DH/Rdtase_CS"/>
</dbReference>
<comment type="caution">
    <text evidence="3">The sequence shown here is derived from an EMBL/GenBank/DDBJ whole genome shotgun (WGS) entry which is preliminary data.</text>
</comment>
<dbReference type="Proteomes" id="UP000004030">
    <property type="component" value="Unassembled WGS sequence"/>
</dbReference>
<dbReference type="InterPro" id="IPR057326">
    <property type="entry name" value="KR_dom"/>
</dbReference>
<dbReference type="PRINTS" id="PR00080">
    <property type="entry name" value="SDRFAMILY"/>
</dbReference>
<dbReference type="PRINTS" id="PR00081">
    <property type="entry name" value="GDHRDH"/>
</dbReference>
<dbReference type="InterPro" id="IPR002347">
    <property type="entry name" value="SDR_fam"/>
</dbReference>
<organism evidence="3 4">
    <name type="scientific">Novosphingobium pentaromativorans US6-1</name>
    <dbReference type="NCBI Taxonomy" id="1088721"/>
    <lineage>
        <taxon>Bacteria</taxon>
        <taxon>Pseudomonadati</taxon>
        <taxon>Pseudomonadota</taxon>
        <taxon>Alphaproteobacteria</taxon>
        <taxon>Sphingomonadales</taxon>
        <taxon>Sphingomonadaceae</taxon>
        <taxon>Novosphingobium</taxon>
    </lineage>
</organism>
<keyword evidence="4" id="KW-1185">Reference proteome</keyword>
<comment type="similarity">
    <text evidence="1">Belongs to the short-chain dehydrogenases/reductases (SDR) family.</text>
</comment>
<dbReference type="Pfam" id="PF13561">
    <property type="entry name" value="adh_short_C2"/>
    <property type="match status" value="1"/>
</dbReference>
<dbReference type="KEGG" id="npn:JI59_15240"/>
<dbReference type="RefSeq" id="WP_007011892.1">
    <property type="nucleotide sequence ID" value="NZ_AGFM01000010.1"/>
</dbReference>
<dbReference type="InterPro" id="IPR050259">
    <property type="entry name" value="SDR"/>
</dbReference>
<dbReference type="PATRIC" id="fig|1088721.3.peg.966"/>
<evidence type="ECO:0000313" key="3">
    <source>
        <dbReference type="EMBL" id="EHJ62055.1"/>
    </source>
</evidence>
<dbReference type="FunFam" id="3.40.50.720:FF:000084">
    <property type="entry name" value="Short-chain dehydrogenase reductase"/>
    <property type="match status" value="1"/>
</dbReference>
<evidence type="ECO:0000259" key="2">
    <source>
        <dbReference type="SMART" id="SM00822"/>
    </source>
</evidence>
<protein>
    <submittedName>
        <fullName evidence="3">Short-chain dehydrogenase/reductase SDR</fullName>
    </submittedName>
</protein>
<dbReference type="SUPFAM" id="SSF51735">
    <property type="entry name" value="NAD(P)-binding Rossmann-fold domains"/>
    <property type="match status" value="1"/>
</dbReference>
<dbReference type="eggNOG" id="COG1028">
    <property type="taxonomic scope" value="Bacteria"/>
</dbReference>
<dbReference type="OrthoDB" id="9789398at2"/>
<dbReference type="Gene3D" id="3.40.50.720">
    <property type="entry name" value="NAD(P)-binding Rossmann-like Domain"/>
    <property type="match status" value="1"/>
</dbReference>
<dbReference type="PANTHER" id="PTHR42879:SF2">
    <property type="entry name" value="3-OXOACYL-[ACYL-CARRIER-PROTEIN] REDUCTASE FABG"/>
    <property type="match status" value="1"/>
</dbReference>